<dbReference type="Proteomes" id="UP000692954">
    <property type="component" value="Unassembled WGS sequence"/>
</dbReference>
<organism evidence="4 5">
    <name type="scientific">Paramecium sonneborni</name>
    <dbReference type="NCBI Taxonomy" id="65129"/>
    <lineage>
        <taxon>Eukaryota</taxon>
        <taxon>Sar</taxon>
        <taxon>Alveolata</taxon>
        <taxon>Ciliophora</taxon>
        <taxon>Intramacronucleata</taxon>
        <taxon>Oligohymenophorea</taxon>
        <taxon>Peniculida</taxon>
        <taxon>Parameciidae</taxon>
        <taxon>Paramecium</taxon>
    </lineage>
</organism>
<keyword evidence="5" id="KW-1185">Reference proteome</keyword>
<evidence type="ECO:0000256" key="1">
    <source>
        <dbReference type="ARBA" id="ARBA00022737"/>
    </source>
</evidence>
<dbReference type="InterPro" id="IPR051685">
    <property type="entry name" value="Ycf3/AcsC/BcsC/TPR_MFPF"/>
</dbReference>
<dbReference type="InterPro" id="IPR019734">
    <property type="entry name" value="TPR_rpt"/>
</dbReference>
<proteinExistence type="predicted"/>
<accession>A0A8S1Q8V9</accession>
<protein>
    <recommendedName>
        <fullName evidence="6">Tetratricopeptide repeat protein</fullName>
    </recommendedName>
</protein>
<evidence type="ECO:0000256" key="2">
    <source>
        <dbReference type="ARBA" id="ARBA00022803"/>
    </source>
</evidence>
<name>A0A8S1Q8V9_9CILI</name>
<comment type="caution">
    <text evidence="4">The sequence shown here is derived from an EMBL/GenBank/DDBJ whole genome shotgun (WGS) entry which is preliminary data.</text>
</comment>
<evidence type="ECO:0000256" key="3">
    <source>
        <dbReference type="PROSITE-ProRule" id="PRU00339"/>
    </source>
</evidence>
<feature type="repeat" description="TPR" evidence="3">
    <location>
        <begin position="163"/>
        <end position="196"/>
    </location>
</feature>
<gene>
    <name evidence="4" type="ORF">PSON_ATCC_30995.1.T0980163</name>
</gene>
<dbReference type="OrthoDB" id="66906at2759"/>
<evidence type="ECO:0000313" key="5">
    <source>
        <dbReference type="Proteomes" id="UP000692954"/>
    </source>
</evidence>
<evidence type="ECO:0000313" key="4">
    <source>
        <dbReference type="EMBL" id="CAD8111615.1"/>
    </source>
</evidence>
<dbReference type="PROSITE" id="PS50005">
    <property type="entry name" value="TPR"/>
    <property type="match status" value="1"/>
</dbReference>
<dbReference type="AlphaFoldDB" id="A0A8S1Q8V9"/>
<dbReference type="SMART" id="SM00028">
    <property type="entry name" value="TPR"/>
    <property type="match status" value="3"/>
</dbReference>
<keyword evidence="1" id="KW-0677">Repeat</keyword>
<dbReference type="PANTHER" id="PTHR44943:SF8">
    <property type="entry name" value="TPR REPEAT-CONTAINING PROTEIN MJ0263"/>
    <property type="match status" value="1"/>
</dbReference>
<sequence>MQNNNIRCPIHPENESVFFCQDESCKDKRIYCHDCQRENSHMANPYRHHPINQISLFLEESQIICQDLLQFIEESFQQILQFKSQLISSITMKYRITIQQFNNMEIQSQCQVIDALINSKNIIKTIRKNMDNPFNQILEKIQDSIRDLRLEEVTYLAQNNQQFQNLFNQSKQLFQSNQYDQALEIINQAISIMPRDVNALNLKGEILIKQNRFEDASQQFRLALIERRNVQSLNGLSECYMRLERTQEAIQLSFEVLGIDNQNQRAQTMVNQLIY</sequence>
<keyword evidence="2 3" id="KW-0802">TPR repeat</keyword>
<dbReference type="EMBL" id="CAJJDN010000098">
    <property type="protein sequence ID" value="CAD8111615.1"/>
    <property type="molecule type" value="Genomic_DNA"/>
</dbReference>
<reference evidence="4" key="1">
    <citation type="submission" date="2021-01" db="EMBL/GenBank/DDBJ databases">
        <authorList>
            <consortium name="Genoscope - CEA"/>
            <person name="William W."/>
        </authorList>
    </citation>
    <scope>NUCLEOTIDE SEQUENCE</scope>
</reference>
<evidence type="ECO:0008006" key="6">
    <source>
        <dbReference type="Google" id="ProtNLM"/>
    </source>
</evidence>
<dbReference type="PANTHER" id="PTHR44943">
    <property type="entry name" value="CELLULOSE SYNTHASE OPERON PROTEIN C"/>
    <property type="match status" value="1"/>
</dbReference>
<dbReference type="Pfam" id="PF14559">
    <property type="entry name" value="TPR_19"/>
    <property type="match status" value="1"/>
</dbReference>